<name>A0A2U3PVN8_9BRAD</name>
<gene>
    <name evidence="1" type="ORF">BRAD3257_2109</name>
</gene>
<evidence type="ECO:0000313" key="2">
    <source>
        <dbReference type="Proteomes" id="UP000246085"/>
    </source>
</evidence>
<dbReference type="AlphaFoldDB" id="A0A2U3PVN8"/>
<organism evidence="1 2">
    <name type="scientific">Bradyrhizobium vignae</name>
    <dbReference type="NCBI Taxonomy" id="1549949"/>
    <lineage>
        <taxon>Bacteria</taxon>
        <taxon>Pseudomonadati</taxon>
        <taxon>Pseudomonadota</taxon>
        <taxon>Alphaproteobacteria</taxon>
        <taxon>Hyphomicrobiales</taxon>
        <taxon>Nitrobacteraceae</taxon>
        <taxon>Bradyrhizobium</taxon>
    </lineage>
</organism>
<protein>
    <submittedName>
        <fullName evidence="1">Uncharacterized protein</fullName>
    </submittedName>
</protein>
<dbReference type="Proteomes" id="UP000246085">
    <property type="component" value="Chromosome BRAD3257"/>
</dbReference>
<accession>A0A2U3PVN8</accession>
<dbReference type="EMBL" id="LS398110">
    <property type="protein sequence ID" value="SPP93194.1"/>
    <property type="molecule type" value="Genomic_DNA"/>
</dbReference>
<sequence length="86" mass="9442">MRGSTRWAREGDGVNRSHEILSLVRYTAVAELHNADGVRRYVVIAQDKLANPEVATPKDSPYGKALCVRLQEAAFLDFAPAPDAFA</sequence>
<proteinExistence type="predicted"/>
<reference evidence="1 2" key="1">
    <citation type="submission" date="2018-03" db="EMBL/GenBank/DDBJ databases">
        <authorList>
            <person name="Gully D."/>
        </authorList>
    </citation>
    <scope>NUCLEOTIDE SEQUENCE [LARGE SCALE GENOMIC DNA]</scope>
    <source>
        <strain evidence="1">ORS3257</strain>
    </source>
</reference>
<dbReference type="KEGG" id="bvz:BRAD3257_2109"/>
<evidence type="ECO:0000313" key="1">
    <source>
        <dbReference type="EMBL" id="SPP93194.1"/>
    </source>
</evidence>